<organism evidence="3 4">
    <name type="scientific">Mycolicibacterium canariasense</name>
    <name type="common">Mycobacterium canariasense</name>
    <dbReference type="NCBI Taxonomy" id="228230"/>
    <lineage>
        <taxon>Bacteria</taxon>
        <taxon>Bacillati</taxon>
        <taxon>Actinomycetota</taxon>
        <taxon>Actinomycetes</taxon>
        <taxon>Mycobacteriales</taxon>
        <taxon>Mycobacteriaceae</taxon>
        <taxon>Mycolicibacterium</taxon>
    </lineage>
</organism>
<dbReference type="NCBIfam" id="TIGR04529">
    <property type="entry name" value="MTB_hemophore"/>
    <property type="match status" value="1"/>
</dbReference>
<dbReference type="Gene3D" id="1.20.20.20">
    <property type="entry name" value="Haemophore, haem-binding domain"/>
    <property type="match status" value="1"/>
</dbReference>
<dbReference type="STRING" id="228230.RMCC_6683"/>
<name>A0A100WKH6_MYCCR</name>
<dbReference type="OrthoDB" id="7448035at2"/>
<feature type="signal peptide" evidence="1">
    <location>
        <begin position="1"/>
        <end position="35"/>
    </location>
</feature>
<sequence>MLLSARAARRAVAGAVGTGAVAGAMLFGAIPSALADDPANNPPNCTAADLAGVASGVSAATSAYLFTHPDVNWFFTSLEGLPRDEVRKQVADYLDKNPQTKAELTGIRQPLVDLKNRCGAAPAPAIP</sequence>
<dbReference type="RefSeq" id="WP_062660355.1">
    <property type="nucleotide sequence ID" value="NZ_BCSY01000137.1"/>
</dbReference>
<protein>
    <submittedName>
        <fullName evidence="3">Membrane protein</fullName>
    </submittedName>
</protein>
<keyword evidence="4" id="KW-1185">Reference proteome</keyword>
<gene>
    <name evidence="3" type="ORF">RMCC_6683</name>
</gene>
<feature type="domain" description="Haemophore haem-binding" evidence="2">
    <location>
        <begin position="43"/>
        <end position="119"/>
    </location>
</feature>
<feature type="chain" id="PRO_5007090284" evidence="1">
    <location>
        <begin position="36"/>
        <end position="127"/>
    </location>
</feature>
<keyword evidence="1" id="KW-0732">Signal</keyword>
<dbReference type="Proteomes" id="UP000069443">
    <property type="component" value="Unassembled WGS sequence"/>
</dbReference>
<dbReference type="InterPro" id="IPR038378">
    <property type="entry name" value="MHB_sf"/>
</dbReference>
<proteinExistence type="predicted"/>
<dbReference type="AlphaFoldDB" id="A0A100WKH6"/>
<evidence type="ECO:0000313" key="3">
    <source>
        <dbReference type="EMBL" id="GAS99718.1"/>
    </source>
</evidence>
<accession>A0A100WKH6</accession>
<reference evidence="4" key="2">
    <citation type="submission" date="2016-02" db="EMBL/GenBank/DDBJ databases">
        <title>Draft genome sequence of five rapidly growing Mycobacterium species.</title>
        <authorList>
            <person name="Katahira K."/>
            <person name="Gotou Y."/>
            <person name="Iida K."/>
            <person name="Ogura Y."/>
            <person name="Hayashi T."/>
        </authorList>
    </citation>
    <scope>NUCLEOTIDE SEQUENCE [LARGE SCALE GENOMIC DNA]</scope>
    <source>
        <strain evidence="4">JCM15298</strain>
    </source>
</reference>
<dbReference type="InterPro" id="IPR032407">
    <property type="entry name" value="MHB"/>
</dbReference>
<reference evidence="4" key="1">
    <citation type="journal article" date="2016" name="Genome Announc.">
        <title>Draft Genome Sequences of Five Rapidly Growing Mycobacterium Species, M. thermoresistibile, M. fortuitum subsp. acetamidolyticum, M. canariasense, M. brisbanense, and M. novocastrense.</title>
        <authorList>
            <person name="Katahira K."/>
            <person name="Ogura Y."/>
            <person name="Gotoh Y."/>
            <person name="Hayashi T."/>
        </authorList>
    </citation>
    <scope>NUCLEOTIDE SEQUENCE [LARGE SCALE GENOMIC DNA]</scope>
    <source>
        <strain evidence="4">JCM15298</strain>
    </source>
</reference>
<dbReference type="EMBL" id="BCSY01000137">
    <property type="protein sequence ID" value="GAS99718.1"/>
    <property type="molecule type" value="Genomic_DNA"/>
</dbReference>
<evidence type="ECO:0000256" key="1">
    <source>
        <dbReference type="SAM" id="SignalP"/>
    </source>
</evidence>
<evidence type="ECO:0000313" key="4">
    <source>
        <dbReference type="Proteomes" id="UP000069443"/>
    </source>
</evidence>
<comment type="caution">
    <text evidence="3">The sequence shown here is derived from an EMBL/GenBank/DDBJ whole genome shotgun (WGS) entry which is preliminary data.</text>
</comment>
<evidence type="ECO:0000259" key="2">
    <source>
        <dbReference type="Pfam" id="PF16525"/>
    </source>
</evidence>
<dbReference type="GO" id="GO:0020037">
    <property type="term" value="F:heme binding"/>
    <property type="evidence" value="ECO:0007669"/>
    <property type="project" value="InterPro"/>
</dbReference>
<dbReference type="Pfam" id="PF16525">
    <property type="entry name" value="MHB"/>
    <property type="match status" value="1"/>
</dbReference>